<comment type="caution">
    <text evidence="1">The sequence shown here is derived from an EMBL/GenBank/DDBJ whole genome shotgun (WGS) entry which is preliminary data.</text>
</comment>
<dbReference type="PANTHER" id="PTHR43649:SF12">
    <property type="entry name" value="DIACETYLCHITOBIOSE BINDING PROTEIN DASA"/>
    <property type="match status" value="1"/>
</dbReference>
<dbReference type="Pfam" id="PF13416">
    <property type="entry name" value="SBP_bac_8"/>
    <property type="match status" value="1"/>
</dbReference>
<organism evidence="1 2">
    <name type="scientific">Perspicuibacillus lycopersici</name>
    <dbReference type="NCBI Taxonomy" id="1325689"/>
    <lineage>
        <taxon>Bacteria</taxon>
        <taxon>Bacillati</taxon>
        <taxon>Bacillota</taxon>
        <taxon>Bacilli</taxon>
        <taxon>Bacillales</taxon>
        <taxon>Bacillaceae</taxon>
        <taxon>Perspicuibacillus</taxon>
    </lineage>
</organism>
<name>A0AAE3ISI8_9BACI</name>
<dbReference type="InterPro" id="IPR006059">
    <property type="entry name" value="SBP"/>
</dbReference>
<evidence type="ECO:0000313" key="1">
    <source>
        <dbReference type="EMBL" id="MCU9612634.1"/>
    </source>
</evidence>
<dbReference type="InterPro" id="IPR050490">
    <property type="entry name" value="Bact_solute-bd_prot1"/>
</dbReference>
<keyword evidence="2" id="KW-1185">Reference proteome</keyword>
<proteinExistence type="predicted"/>
<dbReference type="SUPFAM" id="SSF53850">
    <property type="entry name" value="Periplasmic binding protein-like II"/>
    <property type="match status" value="1"/>
</dbReference>
<reference evidence="1" key="1">
    <citation type="submission" date="2022-10" db="EMBL/GenBank/DDBJ databases">
        <title>Description of Fervidibacillus gen. nov. in the family Fervidibacillaceae fam. nov. with two species, Fervidibacillus albus sp. nov., and Fervidibacillus halotolerans sp. nov., isolated from tidal flat sediments.</title>
        <authorList>
            <person name="Kwon K.K."/>
            <person name="Yang S.-H."/>
        </authorList>
    </citation>
    <scope>NUCLEOTIDE SEQUENCE</scope>
    <source>
        <strain evidence="1">JCM 19140</strain>
    </source>
</reference>
<protein>
    <submittedName>
        <fullName evidence="1">Extracellular solute-binding protein</fullName>
    </submittedName>
</protein>
<dbReference type="PROSITE" id="PS51257">
    <property type="entry name" value="PROKAR_LIPOPROTEIN"/>
    <property type="match status" value="1"/>
</dbReference>
<dbReference type="Gene3D" id="3.40.190.10">
    <property type="entry name" value="Periplasmic binding protein-like II"/>
    <property type="match status" value="1"/>
</dbReference>
<evidence type="ECO:0000313" key="2">
    <source>
        <dbReference type="Proteomes" id="UP001209318"/>
    </source>
</evidence>
<accession>A0AAE3ISI8</accession>
<dbReference type="PANTHER" id="PTHR43649">
    <property type="entry name" value="ARABINOSE-BINDING PROTEIN-RELATED"/>
    <property type="match status" value="1"/>
</dbReference>
<dbReference type="EMBL" id="JAOUSF010000001">
    <property type="protein sequence ID" value="MCU9612634.1"/>
    <property type="molecule type" value="Genomic_DNA"/>
</dbReference>
<sequence length="475" mass="53685">MKKKFLSLIGILGLSAALVGCNGDDQAAGDGEKDKDPEANAPEAVEELPEKDFGGMTLTWAAPWLREIDPNASEIMEKWNDRIEMLEEKWNFTFESKEIGWDDYVGNYIRTTLAGDPVGDIVYLLTPNFYPNLVDNGIVYPVSDVGVIDYNDPKWVKSATEASKYKGKTYSLKAGTASTISTRDGIFWNKTLFDELGLPNLYELYENGEWTWDKLVEVAEMATKDTNNDGETDIYGFASENLPWKLIYSNGYESIIKNDDGIDINMNDDRVIEALEFYQDFSQNKSNVLRDWFEGANWDFRYTEFANGTIGMVSGEWWIAGSYLTEGRMQDEYGFLPFPSGPSNDTPISYGYEESLEVMLATVENPEDKVFIWDAINDIGTEEDWSRWLREEYEGTAGDEESVEYAMMLNDNTKINLIRGFENINTIFNDFFSQIASGATTVQSGLEAIDPQIQAELEDFKNNGVDLGIEEESAE</sequence>
<dbReference type="Proteomes" id="UP001209318">
    <property type="component" value="Unassembled WGS sequence"/>
</dbReference>
<dbReference type="RefSeq" id="WP_263071818.1">
    <property type="nucleotide sequence ID" value="NZ_JAOUSF010000001.1"/>
</dbReference>
<gene>
    <name evidence="1" type="ORF">OEV98_03525</name>
</gene>
<dbReference type="AlphaFoldDB" id="A0AAE3ISI8"/>